<protein>
    <submittedName>
        <fullName evidence="2">Uncharacterized protein</fullName>
    </submittedName>
</protein>
<keyword evidence="3" id="KW-1185">Reference proteome</keyword>
<feature type="coiled-coil region" evidence="1">
    <location>
        <begin position="427"/>
        <end position="478"/>
    </location>
</feature>
<dbReference type="EMBL" id="MPUH01001068">
    <property type="protein sequence ID" value="OMJ70633.1"/>
    <property type="molecule type" value="Genomic_DNA"/>
</dbReference>
<comment type="caution">
    <text evidence="2">The sequence shown here is derived from an EMBL/GenBank/DDBJ whole genome shotgun (WGS) entry which is preliminary data.</text>
</comment>
<accession>A0A1R2B1G4</accession>
<keyword evidence="1" id="KW-0175">Coiled coil</keyword>
<name>A0A1R2B1G4_9CILI</name>
<dbReference type="AlphaFoldDB" id="A0A1R2B1G4"/>
<evidence type="ECO:0000256" key="1">
    <source>
        <dbReference type="SAM" id="Coils"/>
    </source>
</evidence>
<feature type="coiled-coil region" evidence="1">
    <location>
        <begin position="72"/>
        <end position="106"/>
    </location>
</feature>
<organism evidence="2 3">
    <name type="scientific">Stentor coeruleus</name>
    <dbReference type="NCBI Taxonomy" id="5963"/>
    <lineage>
        <taxon>Eukaryota</taxon>
        <taxon>Sar</taxon>
        <taxon>Alveolata</taxon>
        <taxon>Ciliophora</taxon>
        <taxon>Postciliodesmatophora</taxon>
        <taxon>Heterotrichea</taxon>
        <taxon>Heterotrichida</taxon>
        <taxon>Stentoridae</taxon>
        <taxon>Stentor</taxon>
    </lineage>
</organism>
<sequence length="506" mass="59308">MNSFEKPLPEKKPSKFSYNELVLDSEERSLSSRYMSPVLSPSNIPGSSSPKIFGNSARFYKAMKEFQNSSDVNVLKEELWASRKEITNLEKRLIEKTEEILELKKSPQSSTDMEKNSENFKKLLEKEMNLRKALEFENLKMKSKISDLMSSSSDNFSLVLGKVRNMVEFQSKKISFEYDTLVSKSMSKMREKEKKLVNIFGVVSKMLKGFKPRENEVKHDMELKVKNDEILELKKELAKNNRLYENKLEDTQQQRKLFQTKLESYQKSSEENTRKANSLQVENRLLNEITQELEKENIKLLKAYEQQTFKCKVYKSQVKDLRKSLTNLNQQSPIKSRSKSHHKAKSHHYYKELIKSLQTAIEVKNLKIQELTQELQTSEEKYQKLLQESSEKLENISNLNKSPKDDHHSIKSSTQLGELFDEKSLEINTLKENYEKLLYQYNNAQQELENHQNLKPKYTELEDKIIDLESELVISNNQIDKYKKILISNSISYDCDTPSKHSSEEI</sequence>
<feature type="coiled-coil region" evidence="1">
    <location>
        <begin position="223"/>
        <end position="399"/>
    </location>
</feature>
<gene>
    <name evidence="2" type="ORF">SteCoe_31335</name>
</gene>
<proteinExistence type="predicted"/>
<evidence type="ECO:0000313" key="2">
    <source>
        <dbReference type="EMBL" id="OMJ70633.1"/>
    </source>
</evidence>
<reference evidence="2 3" key="1">
    <citation type="submission" date="2016-11" db="EMBL/GenBank/DDBJ databases">
        <title>The macronuclear genome of Stentor coeruleus: a giant cell with tiny introns.</title>
        <authorList>
            <person name="Slabodnick M."/>
            <person name="Ruby J.G."/>
            <person name="Reiff S.B."/>
            <person name="Swart E.C."/>
            <person name="Gosai S."/>
            <person name="Prabakaran S."/>
            <person name="Witkowska E."/>
            <person name="Larue G.E."/>
            <person name="Fisher S."/>
            <person name="Freeman R.M."/>
            <person name="Gunawardena J."/>
            <person name="Chu W."/>
            <person name="Stover N.A."/>
            <person name="Gregory B.D."/>
            <person name="Nowacki M."/>
            <person name="Derisi J."/>
            <person name="Roy S.W."/>
            <person name="Marshall W.F."/>
            <person name="Sood P."/>
        </authorList>
    </citation>
    <scope>NUCLEOTIDE SEQUENCE [LARGE SCALE GENOMIC DNA]</scope>
    <source>
        <strain evidence="2">WM001</strain>
    </source>
</reference>
<evidence type="ECO:0000313" key="3">
    <source>
        <dbReference type="Proteomes" id="UP000187209"/>
    </source>
</evidence>
<dbReference type="Proteomes" id="UP000187209">
    <property type="component" value="Unassembled WGS sequence"/>
</dbReference>